<sequence>MSETTTAKTVVPFDEVKNLAGADLGVTEWREVTQQMIDTFADATDDHQWIHTDPERAKDGPFGAPIAHGFLTLSLIIPFWSELFDVTGVKTKVNYGLDKVRFTSPVKVGSRIRMQITVKEVSEVKGNGLHLVADGAIEIEGQERPAVVATFLSRFYA</sequence>
<comment type="caution">
    <text evidence="3">The sequence shown here is derived from an EMBL/GenBank/DDBJ whole genome shotgun (WGS) entry which is preliminary data.</text>
</comment>
<gene>
    <name evidence="3" type="ORF">ACFO0K_07565</name>
</gene>
<dbReference type="RefSeq" id="WP_344228217.1">
    <property type="nucleotide sequence ID" value="NZ_BAAALH010000002.1"/>
</dbReference>
<protein>
    <submittedName>
        <fullName evidence="3">MaoC family dehydratase</fullName>
    </submittedName>
</protein>
<dbReference type="EMBL" id="JBHSEN010000001">
    <property type="protein sequence ID" value="MFC4429536.1"/>
    <property type="molecule type" value="Genomic_DNA"/>
</dbReference>
<name>A0ABV8XXB2_9MICC</name>
<reference evidence="4" key="1">
    <citation type="journal article" date="2019" name="Int. J. Syst. Evol. Microbiol.">
        <title>The Global Catalogue of Microorganisms (GCM) 10K type strain sequencing project: providing services to taxonomists for standard genome sequencing and annotation.</title>
        <authorList>
            <consortium name="The Broad Institute Genomics Platform"/>
            <consortium name="The Broad Institute Genome Sequencing Center for Infectious Disease"/>
            <person name="Wu L."/>
            <person name="Ma J."/>
        </authorList>
    </citation>
    <scope>NUCLEOTIDE SEQUENCE [LARGE SCALE GENOMIC DNA]</scope>
    <source>
        <strain evidence="4">CGMCC 1.12125</strain>
    </source>
</reference>
<evidence type="ECO:0000256" key="1">
    <source>
        <dbReference type="ARBA" id="ARBA00005254"/>
    </source>
</evidence>
<dbReference type="InterPro" id="IPR029069">
    <property type="entry name" value="HotDog_dom_sf"/>
</dbReference>
<dbReference type="Pfam" id="PF01575">
    <property type="entry name" value="MaoC_dehydratas"/>
    <property type="match status" value="1"/>
</dbReference>
<dbReference type="Proteomes" id="UP001595965">
    <property type="component" value="Unassembled WGS sequence"/>
</dbReference>
<dbReference type="InterPro" id="IPR002539">
    <property type="entry name" value="MaoC-like_dom"/>
</dbReference>
<organism evidence="3 4">
    <name type="scientific">Citricoccus alkalitolerans</name>
    <dbReference type="NCBI Taxonomy" id="246603"/>
    <lineage>
        <taxon>Bacteria</taxon>
        <taxon>Bacillati</taxon>
        <taxon>Actinomycetota</taxon>
        <taxon>Actinomycetes</taxon>
        <taxon>Micrococcales</taxon>
        <taxon>Micrococcaceae</taxon>
        <taxon>Citricoccus</taxon>
    </lineage>
</organism>
<dbReference type="Gene3D" id="3.10.129.10">
    <property type="entry name" value="Hotdog Thioesterase"/>
    <property type="match status" value="1"/>
</dbReference>
<evidence type="ECO:0000259" key="2">
    <source>
        <dbReference type="Pfam" id="PF01575"/>
    </source>
</evidence>
<evidence type="ECO:0000313" key="4">
    <source>
        <dbReference type="Proteomes" id="UP001595965"/>
    </source>
</evidence>
<comment type="similarity">
    <text evidence="1">Belongs to the enoyl-CoA hydratase/isomerase family.</text>
</comment>
<feature type="domain" description="MaoC-like" evidence="2">
    <location>
        <begin position="19"/>
        <end position="127"/>
    </location>
</feature>
<dbReference type="InterPro" id="IPR039375">
    <property type="entry name" value="NodN-like"/>
</dbReference>
<dbReference type="PANTHER" id="PTHR42993:SF1">
    <property type="entry name" value="MAOC-LIKE DEHYDRATASE DOMAIN-CONTAINING PROTEIN"/>
    <property type="match status" value="1"/>
</dbReference>
<accession>A0ABV8XXB2</accession>
<dbReference type="SUPFAM" id="SSF54637">
    <property type="entry name" value="Thioesterase/thiol ester dehydrase-isomerase"/>
    <property type="match status" value="1"/>
</dbReference>
<proteinExistence type="inferred from homology"/>
<dbReference type="CDD" id="cd03450">
    <property type="entry name" value="NodN"/>
    <property type="match status" value="1"/>
</dbReference>
<keyword evidence="4" id="KW-1185">Reference proteome</keyword>
<evidence type="ECO:0000313" key="3">
    <source>
        <dbReference type="EMBL" id="MFC4429536.1"/>
    </source>
</evidence>
<dbReference type="PANTHER" id="PTHR42993">
    <property type="entry name" value="MAOC-LIKE DEHYDRATASE DOMAIN-CONTAINING PROTEIN"/>
    <property type="match status" value="1"/>
</dbReference>